<dbReference type="PANTHER" id="PTHR36558">
    <property type="entry name" value="GLR1098 PROTEIN"/>
    <property type="match status" value="1"/>
</dbReference>
<dbReference type="Proteomes" id="UP000092931">
    <property type="component" value="Chromosome"/>
</dbReference>
<sequence length="198" mass="22945">MDIVKCYWKGSEDVTPEKKIVSLKKFLEMDKGEDRLEYFNGEVIYLPSPSVGHQRVLLNIGAELRNYFKGTSCEAFALIDLWLINKEKSMNVKVQPDLMVICDKTGLRENLYCGTPALIAEIISSSHESHDRIRKYITYMEFGIKEYWIINPKLKTAEVYVLEKDEYKQVSIYKSDDCVVSHTFSGLKIHLQDVFTNE</sequence>
<name>A0A1B1YLL6_THEST</name>
<reference evidence="2 3" key="1">
    <citation type="submission" date="2016-02" db="EMBL/GenBank/DDBJ databases">
        <title>Comparison of Clostridium stercorarium subspecies using comparative genomics and transcriptomics.</title>
        <authorList>
            <person name="Schellenberg J."/>
            <person name="Thallinger G."/>
            <person name="Levin D.B."/>
            <person name="Zhang X."/>
            <person name="Alvare G."/>
            <person name="Fristensky B."/>
            <person name="Sparling R."/>
        </authorList>
    </citation>
    <scope>NUCLEOTIDE SEQUENCE [LARGE SCALE GENOMIC DNA]</scope>
    <source>
        <strain evidence="2 3">DSM 9219</strain>
    </source>
</reference>
<dbReference type="InterPro" id="IPR008538">
    <property type="entry name" value="Uma2"/>
</dbReference>
<accession>A0A1B1YLL6</accession>
<dbReference type="InterPro" id="IPR012296">
    <property type="entry name" value="Nuclease_put_TT1808"/>
</dbReference>
<dbReference type="CDD" id="cd06260">
    <property type="entry name" value="DUF820-like"/>
    <property type="match status" value="1"/>
</dbReference>
<dbReference type="EMBL" id="CP014673">
    <property type="protein sequence ID" value="ANX01655.1"/>
    <property type="molecule type" value="Genomic_DNA"/>
</dbReference>
<feature type="domain" description="Putative restriction endonuclease" evidence="1">
    <location>
        <begin position="25"/>
        <end position="190"/>
    </location>
</feature>
<protein>
    <recommendedName>
        <fullName evidence="1">Putative restriction endonuclease domain-containing protein</fullName>
    </recommendedName>
</protein>
<evidence type="ECO:0000313" key="2">
    <source>
        <dbReference type="EMBL" id="ANX01655.1"/>
    </source>
</evidence>
<evidence type="ECO:0000259" key="1">
    <source>
        <dbReference type="Pfam" id="PF05685"/>
    </source>
</evidence>
<dbReference type="AlphaFoldDB" id="A0A1B1YLL6"/>
<dbReference type="PANTHER" id="PTHR36558:SF1">
    <property type="entry name" value="RESTRICTION ENDONUCLEASE DOMAIN-CONTAINING PROTEIN-RELATED"/>
    <property type="match status" value="1"/>
</dbReference>
<evidence type="ECO:0000313" key="3">
    <source>
        <dbReference type="Proteomes" id="UP000092931"/>
    </source>
</evidence>
<dbReference type="Gene3D" id="3.90.1570.10">
    <property type="entry name" value="tt1808, chain A"/>
    <property type="match status" value="1"/>
</dbReference>
<gene>
    <name evidence="2" type="ORF">CSTERLE_08725</name>
</gene>
<organism evidence="2 3">
    <name type="scientific">Thermoclostridium stercorarium subsp. leptospartum DSM 9219</name>
    <dbReference type="NCBI Taxonomy" id="1346611"/>
    <lineage>
        <taxon>Bacteria</taxon>
        <taxon>Bacillati</taxon>
        <taxon>Bacillota</taxon>
        <taxon>Clostridia</taxon>
        <taxon>Eubacteriales</taxon>
        <taxon>Oscillospiraceae</taxon>
        <taxon>Thermoclostridium</taxon>
    </lineage>
</organism>
<dbReference type="Pfam" id="PF05685">
    <property type="entry name" value="Uma2"/>
    <property type="match status" value="1"/>
</dbReference>
<proteinExistence type="predicted"/>
<dbReference type="InterPro" id="IPR011335">
    <property type="entry name" value="Restrct_endonuc-II-like"/>
</dbReference>
<dbReference type="SUPFAM" id="SSF52980">
    <property type="entry name" value="Restriction endonuclease-like"/>
    <property type="match status" value="1"/>
</dbReference>